<evidence type="ECO:0000313" key="1">
    <source>
        <dbReference type="EMBL" id="AFL97387.1"/>
    </source>
</evidence>
<proteinExistence type="predicted"/>
<reference evidence="1 2" key="1">
    <citation type="submission" date="2012-06" db="EMBL/GenBank/DDBJ databases">
        <title>The complete genome of Ornithobacterium rhinotracheale DSM 15997.</title>
        <authorList>
            <consortium name="US DOE Joint Genome Institute (JGI-PGF)"/>
            <person name="Lucas S."/>
            <person name="Copeland A."/>
            <person name="Lapidus A."/>
            <person name="Goodwin L."/>
            <person name="Pitluck S."/>
            <person name="Peters L."/>
            <person name="Mikhailova N."/>
            <person name="Teshima H."/>
            <person name="Kyrpides N."/>
            <person name="Mavromatis K."/>
            <person name="Pagani I."/>
            <person name="Ivanova N."/>
            <person name="Ovchinnikova G."/>
            <person name="Zeytun A."/>
            <person name="Detter J.C."/>
            <person name="Han C."/>
            <person name="Land M."/>
            <person name="Hauser L."/>
            <person name="Markowitz V."/>
            <person name="Cheng J.-F."/>
            <person name="Hugenholtz P."/>
            <person name="Woyke T."/>
            <person name="Wu D."/>
            <person name="Lang E."/>
            <person name="Kopitz M."/>
            <person name="Brambilla E."/>
            <person name="Klenk H.-P."/>
            <person name="Eisen J.A."/>
        </authorList>
    </citation>
    <scope>NUCLEOTIDE SEQUENCE [LARGE SCALE GENOMIC DNA]</scope>
    <source>
        <strain evidence="2">ATCC 51463 / DSM 15997 / CCUG 23171 / LMG 9086</strain>
    </source>
</reference>
<dbReference type="RefSeq" id="WP_014790952.1">
    <property type="nucleotide sequence ID" value="NC_018016.1"/>
</dbReference>
<dbReference type="HOGENOM" id="CLU_2881498_0_0_10"/>
<dbReference type="GeneID" id="97257870"/>
<name>I4A0A3_ORNRL</name>
<dbReference type="EMBL" id="CP003283">
    <property type="protein sequence ID" value="AFL97387.1"/>
    <property type="molecule type" value="Genomic_DNA"/>
</dbReference>
<accession>I4A0A3</accession>
<dbReference type="STRING" id="867902.Ornrh_1202"/>
<dbReference type="KEGG" id="orh:Ornrh_1202"/>
<dbReference type="AlphaFoldDB" id="I4A0A3"/>
<sequence>MPRKREREKALKFEGVKLTPEAVRKLERDKALKALAKAKKLEQEKFQLGFKYERIDSKTYKLK</sequence>
<protein>
    <submittedName>
        <fullName evidence="1">Uncharacterized protein</fullName>
    </submittedName>
</protein>
<keyword evidence="2" id="KW-1185">Reference proteome</keyword>
<evidence type="ECO:0000313" key="2">
    <source>
        <dbReference type="Proteomes" id="UP000006051"/>
    </source>
</evidence>
<dbReference type="Proteomes" id="UP000006051">
    <property type="component" value="Chromosome"/>
</dbReference>
<gene>
    <name evidence="1" type="ordered locus">Ornrh_1202</name>
</gene>
<organism evidence="1 2">
    <name type="scientific">Ornithobacterium rhinotracheale (strain ATCC 51463 / DSM 15997 / CCUG 23171 / CIP 104009 / LMG 9086)</name>
    <dbReference type="NCBI Taxonomy" id="867902"/>
    <lineage>
        <taxon>Bacteria</taxon>
        <taxon>Pseudomonadati</taxon>
        <taxon>Bacteroidota</taxon>
        <taxon>Flavobacteriia</taxon>
        <taxon>Flavobacteriales</taxon>
        <taxon>Weeksellaceae</taxon>
        <taxon>Ornithobacterium</taxon>
    </lineage>
</organism>